<comment type="caution">
    <text evidence="2">The sequence shown here is derived from an EMBL/GenBank/DDBJ whole genome shotgun (WGS) entry which is preliminary data.</text>
</comment>
<keyword evidence="1" id="KW-1133">Transmembrane helix</keyword>
<dbReference type="Proteomes" id="UP000253436">
    <property type="component" value="Unassembled WGS sequence"/>
</dbReference>
<sequence>MKQNDILKIGTFSILCYLILRVSHYILIKLLLLLNLKFQIENEIMLLTLSGIITGILPIIILIISINKSILKSILPNFKIIFSLFIGLIVLTFIREGIDIYRNQFMSISELGSFKEAYFNQLSWSIAFFLFVSIALLIFYLIKLGSLEKQNLEKESGILKVGISSVLCYLVFEKVYIILTSILTWIYTLLKIENEFIILGINVLFGFLSILILISIYNRIIKNKIPTKKNIYILFLIGILLVFLVSGNSFLVSEYLVDKTDLEFSNYKFLSQFNWTTELNYLVRFLGLSYFIWKLYSERKTVANNVYN</sequence>
<feature type="transmembrane region" description="Helical" evidence="1">
    <location>
        <begin position="78"/>
        <end position="98"/>
    </location>
</feature>
<dbReference type="OrthoDB" id="1421041at2"/>
<feature type="transmembrane region" description="Helical" evidence="1">
    <location>
        <begin position="272"/>
        <end position="293"/>
    </location>
</feature>
<feature type="transmembrane region" description="Helical" evidence="1">
    <location>
        <begin position="196"/>
        <end position="218"/>
    </location>
</feature>
<reference evidence="2 3" key="1">
    <citation type="submission" date="2018-07" db="EMBL/GenBank/DDBJ databases">
        <title>Genomic Encyclopedia of Type Strains, Phase III (KMG-III): the genomes of soil and plant-associated and newly described type strains.</title>
        <authorList>
            <person name="Whitman W."/>
        </authorList>
    </citation>
    <scope>NUCLEOTIDE SEQUENCE [LARGE SCALE GENOMIC DNA]</scope>
    <source>
        <strain evidence="2 3">CECT 7958</strain>
    </source>
</reference>
<keyword evidence="1" id="KW-0812">Transmembrane</keyword>
<feature type="transmembrane region" description="Helical" evidence="1">
    <location>
        <begin position="118"/>
        <end position="142"/>
    </location>
</feature>
<dbReference type="EMBL" id="QPJO01000017">
    <property type="protein sequence ID" value="RCW89709.1"/>
    <property type="molecule type" value="Genomic_DNA"/>
</dbReference>
<organism evidence="2 3">
    <name type="scientific">Winogradskyella arenosi</name>
    <dbReference type="NCBI Taxonomy" id="533325"/>
    <lineage>
        <taxon>Bacteria</taxon>
        <taxon>Pseudomonadati</taxon>
        <taxon>Bacteroidota</taxon>
        <taxon>Flavobacteriia</taxon>
        <taxon>Flavobacteriales</taxon>
        <taxon>Flavobacteriaceae</taxon>
        <taxon>Winogradskyella</taxon>
    </lineage>
</organism>
<proteinExistence type="predicted"/>
<evidence type="ECO:0000313" key="3">
    <source>
        <dbReference type="Proteomes" id="UP000253436"/>
    </source>
</evidence>
<protein>
    <submittedName>
        <fullName evidence="2">Uncharacterized protein</fullName>
    </submittedName>
</protein>
<name>A0A368ZD33_9FLAO</name>
<evidence type="ECO:0000313" key="2">
    <source>
        <dbReference type="EMBL" id="RCW89709.1"/>
    </source>
</evidence>
<gene>
    <name evidence="2" type="ORF">DFQ08_1173</name>
</gene>
<evidence type="ECO:0000256" key="1">
    <source>
        <dbReference type="SAM" id="Phobius"/>
    </source>
</evidence>
<keyword evidence="3" id="KW-1185">Reference proteome</keyword>
<accession>A0A368ZD33</accession>
<dbReference type="RefSeq" id="WP_114311036.1">
    <property type="nucleotide sequence ID" value="NZ_QPJO01000017.1"/>
</dbReference>
<dbReference type="AlphaFoldDB" id="A0A368ZD33"/>
<feature type="transmembrane region" description="Helical" evidence="1">
    <location>
        <begin position="44"/>
        <end position="66"/>
    </location>
</feature>
<feature type="transmembrane region" description="Helical" evidence="1">
    <location>
        <begin position="230"/>
        <end position="252"/>
    </location>
</feature>
<feature type="transmembrane region" description="Helical" evidence="1">
    <location>
        <begin position="12"/>
        <end position="32"/>
    </location>
</feature>
<keyword evidence="1" id="KW-0472">Membrane</keyword>
<feature type="transmembrane region" description="Helical" evidence="1">
    <location>
        <begin position="163"/>
        <end position="190"/>
    </location>
</feature>